<reference evidence="5 6" key="1">
    <citation type="submission" date="2017-04" db="EMBL/GenBank/DDBJ databases">
        <title>A new member of the family Flavobacteriaceae isolated from ascidians.</title>
        <authorList>
            <person name="Chen L."/>
        </authorList>
    </citation>
    <scope>NUCLEOTIDE SEQUENCE [LARGE SCALE GENOMIC DNA]</scope>
    <source>
        <strain evidence="5 6">HQA918</strain>
    </source>
</reference>
<dbReference type="Pfam" id="PF02682">
    <property type="entry name" value="CT_C_D"/>
    <property type="match status" value="1"/>
</dbReference>
<accession>A0A2A4G6G9</accession>
<dbReference type="OrthoDB" id="9778567at2"/>
<comment type="caution">
    <text evidence="5">The sequence shown here is derived from an EMBL/GenBank/DDBJ whole genome shotgun (WGS) entry which is preliminary data.</text>
</comment>
<dbReference type="SUPFAM" id="SSF50891">
    <property type="entry name" value="Cyclophilin-like"/>
    <property type="match status" value="1"/>
</dbReference>
<dbReference type="GO" id="GO:0016787">
    <property type="term" value="F:hydrolase activity"/>
    <property type="evidence" value="ECO:0007669"/>
    <property type="project" value="UniProtKB-KW"/>
</dbReference>
<dbReference type="EMBL" id="NBWU01000004">
    <property type="protein sequence ID" value="PCE64031.1"/>
    <property type="molecule type" value="Genomic_DNA"/>
</dbReference>
<dbReference type="GO" id="GO:0005524">
    <property type="term" value="F:ATP binding"/>
    <property type="evidence" value="ECO:0007669"/>
    <property type="project" value="UniProtKB-KW"/>
</dbReference>
<evidence type="ECO:0000313" key="6">
    <source>
        <dbReference type="Proteomes" id="UP000219559"/>
    </source>
</evidence>
<gene>
    <name evidence="5" type="ORF">B7P33_12355</name>
</gene>
<dbReference type="NCBIfam" id="TIGR00370">
    <property type="entry name" value="5-oxoprolinase subunit PxpB"/>
    <property type="match status" value="1"/>
</dbReference>
<dbReference type="SUPFAM" id="SSF160467">
    <property type="entry name" value="PH0987 N-terminal domain-like"/>
    <property type="match status" value="1"/>
</dbReference>
<dbReference type="Gene3D" id="3.30.1360.40">
    <property type="match status" value="1"/>
</dbReference>
<dbReference type="InterPro" id="IPR010016">
    <property type="entry name" value="PxpB"/>
</dbReference>
<keyword evidence="6" id="KW-1185">Reference proteome</keyword>
<sequence>MSDQLLKISPYGERAILITWPDTVSESILKEIILLKNALKQEEEFLNAEMIGSYNSLCLVFSDTLDFENMRQRILEMHVALDFNQPFERKLWSLPVCYDARFGVDLEAVAKSLRLSVDQVIYKHAHAKYTVYGLGFLPGFLYLGGLSRNLWLPRREQPRLKVVEGSVAIADRQTGIYPQDSPGGWHILGNCPIPLFNVRKRDPMPIKPGDQVTFEAVDLELYRSIYKRYRKGYYKLKSELVCWK</sequence>
<dbReference type="RefSeq" id="WP_097442748.1">
    <property type="nucleotide sequence ID" value="NZ_NBWU01000004.1"/>
</dbReference>
<dbReference type="InterPro" id="IPR003833">
    <property type="entry name" value="CT_C_D"/>
</dbReference>
<evidence type="ECO:0000259" key="4">
    <source>
        <dbReference type="SMART" id="SM00796"/>
    </source>
</evidence>
<evidence type="ECO:0000256" key="2">
    <source>
        <dbReference type="ARBA" id="ARBA00022801"/>
    </source>
</evidence>
<keyword evidence="1" id="KW-0547">Nucleotide-binding</keyword>
<dbReference type="PANTHER" id="PTHR34698">
    <property type="entry name" value="5-OXOPROLINASE SUBUNIT B"/>
    <property type="match status" value="1"/>
</dbReference>
<proteinExistence type="predicted"/>
<dbReference type="InterPro" id="IPR029000">
    <property type="entry name" value="Cyclophilin-like_dom_sf"/>
</dbReference>
<dbReference type="SMART" id="SM00796">
    <property type="entry name" value="AHS1"/>
    <property type="match status" value="1"/>
</dbReference>
<dbReference type="Gene3D" id="2.40.100.10">
    <property type="entry name" value="Cyclophilin-like"/>
    <property type="match status" value="1"/>
</dbReference>
<evidence type="ECO:0000256" key="1">
    <source>
        <dbReference type="ARBA" id="ARBA00022741"/>
    </source>
</evidence>
<name>A0A2A4G6G9_9FLAO</name>
<evidence type="ECO:0000313" key="5">
    <source>
        <dbReference type="EMBL" id="PCE64031.1"/>
    </source>
</evidence>
<protein>
    <recommendedName>
        <fullName evidence="4">Carboxyltransferase domain-containing protein</fullName>
    </recommendedName>
</protein>
<dbReference type="Proteomes" id="UP000219559">
    <property type="component" value="Unassembled WGS sequence"/>
</dbReference>
<organism evidence="5 6">
    <name type="scientific">Sediminicola luteus</name>
    <dbReference type="NCBI Taxonomy" id="319238"/>
    <lineage>
        <taxon>Bacteria</taxon>
        <taxon>Pseudomonadati</taxon>
        <taxon>Bacteroidota</taxon>
        <taxon>Flavobacteriia</taxon>
        <taxon>Flavobacteriales</taxon>
        <taxon>Flavobacteriaceae</taxon>
        <taxon>Sediminicola</taxon>
    </lineage>
</organism>
<evidence type="ECO:0000256" key="3">
    <source>
        <dbReference type="ARBA" id="ARBA00022840"/>
    </source>
</evidence>
<keyword evidence="2" id="KW-0378">Hydrolase</keyword>
<keyword evidence="3" id="KW-0067">ATP-binding</keyword>
<dbReference type="AlphaFoldDB" id="A0A2A4G6G9"/>
<dbReference type="PANTHER" id="PTHR34698:SF2">
    <property type="entry name" value="5-OXOPROLINASE SUBUNIT B"/>
    <property type="match status" value="1"/>
</dbReference>
<feature type="domain" description="Carboxyltransferase" evidence="4">
    <location>
        <begin position="6"/>
        <end position="206"/>
    </location>
</feature>